<dbReference type="InterPro" id="IPR014716">
    <property type="entry name" value="Fibrinogen_a/b/g_C_1"/>
</dbReference>
<dbReference type="Gene3D" id="3.90.215.10">
    <property type="entry name" value="Gamma Fibrinogen, chain A, domain 1"/>
    <property type="match status" value="1"/>
</dbReference>
<sequence>MRRAETKIVTGKNVTGKHGFAFAKVRRKQKPRSCLEAWEQGARASGFFCIQDNDGHLHKVYCDLASEPGWVWTLITSQSLRNREEQFAQAGLLVDSPKNAELPNWQAYRLPLNRMVELKSRSTHWRVTCSFPSQGVDYRDYLRVEFERFDVLTFVAGRVCKQVEYIDIRGHVCQQCTTAWGQKIELFLTHRSDVNECDRGSTPDHISSEQSFGRYKKGRNPEFRCTSEDSSTTNYWFGSRLKP</sequence>
<accession>A0A9W9Z3B0</accession>
<evidence type="ECO:0000313" key="3">
    <source>
        <dbReference type="Proteomes" id="UP001163046"/>
    </source>
</evidence>
<dbReference type="InterPro" id="IPR036056">
    <property type="entry name" value="Fibrinogen-like_C"/>
</dbReference>
<name>A0A9W9Z3B0_9CNID</name>
<feature type="region of interest" description="Disordered" evidence="1">
    <location>
        <begin position="199"/>
        <end position="231"/>
    </location>
</feature>
<evidence type="ECO:0000256" key="1">
    <source>
        <dbReference type="SAM" id="MobiDB-lite"/>
    </source>
</evidence>
<comment type="caution">
    <text evidence="2">The sequence shown here is derived from an EMBL/GenBank/DDBJ whole genome shotgun (WGS) entry which is preliminary data.</text>
</comment>
<dbReference type="OrthoDB" id="5965053at2759"/>
<organism evidence="2 3">
    <name type="scientific">Desmophyllum pertusum</name>
    <dbReference type="NCBI Taxonomy" id="174260"/>
    <lineage>
        <taxon>Eukaryota</taxon>
        <taxon>Metazoa</taxon>
        <taxon>Cnidaria</taxon>
        <taxon>Anthozoa</taxon>
        <taxon>Hexacorallia</taxon>
        <taxon>Scleractinia</taxon>
        <taxon>Caryophylliina</taxon>
        <taxon>Caryophylliidae</taxon>
        <taxon>Desmophyllum</taxon>
    </lineage>
</organism>
<evidence type="ECO:0000313" key="2">
    <source>
        <dbReference type="EMBL" id="KAJ7372429.1"/>
    </source>
</evidence>
<reference evidence="2" key="1">
    <citation type="submission" date="2023-01" db="EMBL/GenBank/DDBJ databases">
        <title>Genome assembly of the deep-sea coral Lophelia pertusa.</title>
        <authorList>
            <person name="Herrera S."/>
            <person name="Cordes E."/>
        </authorList>
    </citation>
    <scope>NUCLEOTIDE SEQUENCE</scope>
    <source>
        <strain evidence="2">USNM1676648</strain>
        <tissue evidence="2">Polyp</tissue>
    </source>
</reference>
<keyword evidence="3" id="KW-1185">Reference proteome</keyword>
<dbReference type="SUPFAM" id="SSF56496">
    <property type="entry name" value="Fibrinogen C-terminal domain-like"/>
    <property type="match status" value="1"/>
</dbReference>
<gene>
    <name evidence="2" type="ORF">OS493_018932</name>
</gene>
<proteinExistence type="predicted"/>
<dbReference type="AlphaFoldDB" id="A0A9W9Z3B0"/>
<protein>
    <submittedName>
        <fullName evidence="2">Uncharacterized protein</fullName>
    </submittedName>
</protein>
<dbReference type="Proteomes" id="UP001163046">
    <property type="component" value="Unassembled WGS sequence"/>
</dbReference>
<dbReference type="EMBL" id="MU826836">
    <property type="protein sequence ID" value="KAJ7372429.1"/>
    <property type="molecule type" value="Genomic_DNA"/>
</dbReference>